<evidence type="ECO:0008006" key="3">
    <source>
        <dbReference type="Google" id="ProtNLM"/>
    </source>
</evidence>
<protein>
    <recommendedName>
        <fullName evidence="3">IrrE N-terminal-like domain-containing protein</fullName>
    </recommendedName>
</protein>
<dbReference type="Proteomes" id="UP000190198">
    <property type="component" value="Unassembled WGS sequence"/>
</dbReference>
<name>A0A1T2LC85_9GAMM</name>
<organism evidence="1 2">
    <name type="scientific">Solemya elarraichensis gill symbiont</name>
    <dbReference type="NCBI Taxonomy" id="1918949"/>
    <lineage>
        <taxon>Bacteria</taxon>
        <taxon>Pseudomonadati</taxon>
        <taxon>Pseudomonadota</taxon>
        <taxon>Gammaproteobacteria</taxon>
        <taxon>sulfur-oxidizing symbionts</taxon>
    </lineage>
</organism>
<proteinExistence type="predicted"/>
<evidence type="ECO:0000313" key="1">
    <source>
        <dbReference type="EMBL" id="OOZ42654.1"/>
    </source>
</evidence>
<evidence type="ECO:0000313" key="2">
    <source>
        <dbReference type="Proteomes" id="UP000190198"/>
    </source>
</evidence>
<sequence>MSALFSRYGLNTVSVAKEEPIPGSFWGDSEAGLIANELYIRDDTPIHSAFHEACHYICMDQKRRTGLHTNAGGDVHEENAVCYLQILLANQLDGYSSDCMMQDMDNWGYSFRLGSAAAWFEKDAEDAREWLLHAQLITQDNQTTWKLRT</sequence>
<dbReference type="AlphaFoldDB" id="A0A1T2LC85"/>
<accession>A0A1T2LC85</accession>
<gene>
    <name evidence="1" type="ORF">BOW52_02215</name>
</gene>
<dbReference type="OrthoDB" id="5783548at2"/>
<comment type="caution">
    <text evidence="1">The sequence shown here is derived from an EMBL/GenBank/DDBJ whole genome shotgun (WGS) entry which is preliminary data.</text>
</comment>
<dbReference type="EMBL" id="MPRK01000021">
    <property type="protein sequence ID" value="OOZ42654.1"/>
    <property type="molecule type" value="Genomic_DNA"/>
</dbReference>
<keyword evidence="2" id="KW-1185">Reference proteome</keyword>
<reference evidence="1 2" key="1">
    <citation type="submission" date="2016-11" db="EMBL/GenBank/DDBJ databases">
        <title>Mixed transmission modes and dynamic genome evolution in an obligate animal-bacterial symbiosis.</title>
        <authorList>
            <person name="Russell S.L."/>
            <person name="Corbett-Detig R.B."/>
            <person name="Cavanaugh C.M."/>
        </authorList>
    </citation>
    <scope>NUCLEOTIDE SEQUENCE [LARGE SCALE GENOMIC DNA]</scope>
    <source>
        <strain evidence="1">Sp-SM6</strain>
    </source>
</reference>